<dbReference type="Proteomes" id="UP001152320">
    <property type="component" value="Chromosome 11"/>
</dbReference>
<keyword evidence="4 9" id="KW-0812">Transmembrane</keyword>
<dbReference type="InterPro" id="IPR005331">
    <property type="entry name" value="Sulfotransferase"/>
</dbReference>
<dbReference type="GO" id="GO:0008146">
    <property type="term" value="F:sulfotransferase activity"/>
    <property type="evidence" value="ECO:0007669"/>
    <property type="project" value="InterPro"/>
</dbReference>
<dbReference type="GO" id="GO:0016051">
    <property type="term" value="P:carbohydrate biosynthetic process"/>
    <property type="evidence" value="ECO:0007669"/>
    <property type="project" value="InterPro"/>
</dbReference>
<dbReference type="OrthoDB" id="2019940at2759"/>
<dbReference type="EC" id="2.8.2.-" evidence="9"/>
<evidence type="ECO:0000256" key="2">
    <source>
        <dbReference type="ARBA" id="ARBA00006339"/>
    </source>
</evidence>
<evidence type="ECO:0000313" key="11">
    <source>
        <dbReference type="Proteomes" id="UP001152320"/>
    </source>
</evidence>
<evidence type="ECO:0000313" key="10">
    <source>
        <dbReference type="EMBL" id="KAJ8033458.1"/>
    </source>
</evidence>
<dbReference type="PANTHER" id="PTHR12137:SF54">
    <property type="entry name" value="CARBOHYDRATE SULFOTRANSFERASE"/>
    <property type="match status" value="1"/>
</dbReference>
<comment type="caution">
    <text evidence="10">The sequence shown here is derived from an EMBL/GenBank/DDBJ whole genome shotgun (WGS) entry which is preliminary data.</text>
</comment>
<evidence type="ECO:0000256" key="9">
    <source>
        <dbReference type="RuleBase" id="RU364020"/>
    </source>
</evidence>
<keyword evidence="5 9" id="KW-1133">Transmembrane helix</keyword>
<dbReference type="InterPro" id="IPR018011">
    <property type="entry name" value="Carb_sulfotrans_8-10"/>
</dbReference>
<dbReference type="InterPro" id="IPR027417">
    <property type="entry name" value="P-loop_NTPase"/>
</dbReference>
<protein>
    <recommendedName>
        <fullName evidence="9">Carbohydrate sulfotransferase</fullName>
        <ecNumber evidence="9">2.8.2.-</ecNumber>
    </recommendedName>
</protein>
<proteinExistence type="inferred from homology"/>
<dbReference type="PANTHER" id="PTHR12137">
    <property type="entry name" value="CARBOHYDRATE SULFOTRANSFERASE"/>
    <property type="match status" value="1"/>
</dbReference>
<keyword evidence="7 9" id="KW-0472">Membrane</keyword>
<evidence type="ECO:0000256" key="7">
    <source>
        <dbReference type="ARBA" id="ARBA00023136"/>
    </source>
</evidence>
<name>A0A9Q1BVK5_HOLLE</name>
<keyword evidence="9" id="KW-0735">Signal-anchor</keyword>
<reference evidence="10" key="1">
    <citation type="submission" date="2021-10" db="EMBL/GenBank/DDBJ databases">
        <title>Tropical sea cucumber genome reveals ecological adaptation and Cuvierian tubules defense mechanism.</title>
        <authorList>
            <person name="Chen T."/>
        </authorList>
    </citation>
    <scope>NUCLEOTIDE SEQUENCE</scope>
    <source>
        <strain evidence="10">Nanhai2018</strain>
        <tissue evidence="10">Muscle</tissue>
    </source>
</reference>
<dbReference type="Pfam" id="PF03567">
    <property type="entry name" value="Sulfotransfer_2"/>
    <property type="match status" value="1"/>
</dbReference>
<keyword evidence="9" id="KW-0119">Carbohydrate metabolism</keyword>
<feature type="transmembrane region" description="Helical" evidence="9">
    <location>
        <begin position="17"/>
        <end position="35"/>
    </location>
</feature>
<comment type="similarity">
    <text evidence="2 9">Belongs to the sulfotransferase 2 family.</text>
</comment>
<keyword evidence="11" id="KW-1185">Reference proteome</keyword>
<dbReference type="AlphaFoldDB" id="A0A9Q1BVK5"/>
<evidence type="ECO:0000256" key="4">
    <source>
        <dbReference type="ARBA" id="ARBA00022692"/>
    </source>
</evidence>
<evidence type="ECO:0000256" key="8">
    <source>
        <dbReference type="ARBA" id="ARBA00023180"/>
    </source>
</evidence>
<keyword evidence="6 9" id="KW-0333">Golgi apparatus</keyword>
<accession>A0A9Q1BVK5</accession>
<keyword evidence="3 9" id="KW-0808">Transferase</keyword>
<organism evidence="10 11">
    <name type="scientific">Holothuria leucospilota</name>
    <name type="common">Black long sea cucumber</name>
    <name type="synonym">Mertensiothuria leucospilota</name>
    <dbReference type="NCBI Taxonomy" id="206669"/>
    <lineage>
        <taxon>Eukaryota</taxon>
        <taxon>Metazoa</taxon>
        <taxon>Echinodermata</taxon>
        <taxon>Eleutherozoa</taxon>
        <taxon>Echinozoa</taxon>
        <taxon>Holothuroidea</taxon>
        <taxon>Aspidochirotacea</taxon>
        <taxon>Aspidochirotida</taxon>
        <taxon>Holothuriidae</taxon>
        <taxon>Holothuria</taxon>
    </lineage>
</organism>
<evidence type="ECO:0000256" key="5">
    <source>
        <dbReference type="ARBA" id="ARBA00022989"/>
    </source>
</evidence>
<evidence type="ECO:0000256" key="6">
    <source>
        <dbReference type="ARBA" id="ARBA00023034"/>
    </source>
</evidence>
<gene>
    <name evidence="10" type="ORF">HOLleu_23706</name>
</gene>
<dbReference type="SUPFAM" id="SSF52540">
    <property type="entry name" value="P-loop containing nucleoside triphosphate hydrolases"/>
    <property type="match status" value="1"/>
</dbReference>
<keyword evidence="8 9" id="KW-0325">Glycoprotein</keyword>
<evidence type="ECO:0000256" key="3">
    <source>
        <dbReference type="ARBA" id="ARBA00022679"/>
    </source>
</evidence>
<sequence length="360" mass="43184">MKRWFSKLAMLVSRKKIGIFLILNICCSVIVYYTAKDKSLKSRPPRFHNVYSAYDLSTKQENCDYNCQLQVQQLRRDTVSYYCEEMGRHQPYKKPLNAYDVMRLHLSHIYVLDELQIMYCSVPKAGSSNWKRILLTLSGVINNVDSIHQYKIHSKINENIKLLSNYPLREILHKLRHYKKFMFSRDPFSRLLSAYRNKIERSSSPFRKTWAPIMKKQWFRVFRRRPSKITFTDFAEYLKNSLNSLDRGPEEHWREMYRLCEPCSIGYDFLGKMESVERDSQFVLDHLFNKTLPKKKVYFMKASDTIHFTGSTDEEIMSKYYHSLPKKTLQGLYKRYEPDFQLFNYPKPLFMDPYRNGSRL</sequence>
<comment type="subcellular location">
    <subcellularLocation>
        <location evidence="1 9">Golgi apparatus membrane</location>
        <topology evidence="1 9">Single-pass type II membrane protein</topology>
    </subcellularLocation>
</comment>
<dbReference type="EMBL" id="JAIZAY010000011">
    <property type="protein sequence ID" value="KAJ8033458.1"/>
    <property type="molecule type" value="Genomic_DNA"/>
</dbReference>
<dbReference type="GO" id="GO:0000139">
    <property type="term" value="C:Golgi membrane"/>
    <property type="evidence" value="ECO:0007669"/>
    <property type="project" value="UniProtKB-SubCell"/>
</dbReference>
<evidence type="ECO:0000256" key="1">
    <source>
        <dbReference type="ARBA" id="ARBA00004323"/>
    </source>
</evidence>